<comment type="caution">
    <text evidence="6">The sequence shown here is derived from an EMBL/GenBank/DDBJ whole genome shotgun (WGS) entry which is preliminary data.</text>
</comment>
<dbReference type="EMBL" id="JACTAM010000400">
    <property type="protein sequence ID" value="KAI2647362.1"/>
    <property type="molecule type" value="Genomic_DNA"/>
</dbReference>
<evidence type="ECO:0000256" key="4">
    <source>
        <dbReference type="ARBA" id="ARBA00023180"/>
    </source>
</evidence>
<comment type="subcellular location">
    <subcellularLocation>
        <location evidence="1">Membrane</location>
    </subcellularLocation>
</comment>
<keyword evidence="2" id="KW-0732">Signal</keyword>
<evidence type="ECO:0000313" key="7">
    <source>
        <dbReference type="Proteomes" id="UP000830375"/>
    </source>
</evidence>
<keyword evidence="4" id="KW-0325">Glycoprotein</keyword>
<dbReference type="PANTHER" id="PTHR12080:SF56">
    <property type="entry name" value="NATURAL KILLER CELL RECEPTOR 2B4"/>
    <property type="match status" value="1"/>
</dbReference>
<sequence length="310" mass="35369">MVYESRSKQTATKLYPLNKDVFSLSSGFSAEISVFVQTGDSVQLDIQTQELPEFDDLYWTKDQSENIVKYSAKTTLLPDIVRIYNSFKNRVDFNNKTFSLMLMNMQKTDNGLYPAKTLGELNKNIITYKLLVIDAVDAPVLTLTSDLSSSDPCNFTCNGSNIIISFTYNSSCSPEEVTSDIYTLRLGCSDDFIMCNYSNPVSWKTDTKKVNELCPVNKGTYCIRSYEIADKMPDFCAAYGCCNRRCLETRTRGITFHLVHIVLLTSWPAQPSDPQPANLFTYHFIITYQDQPDEDQNQHHWDTFVTLLNF</sequence>
<name>A0ABQ8L9H4_LABRO</name>
<dbReference type="InterPro" id="IPR013106">
    <property type="entry name" value="Ig_V-set"/>
</dbReference>
<evidence type="ECO:0000256" key="2">
    <source>
        <dbReference type="ARBA" id="ARBA00022729"/>
    </source>
</evidence>
<proteinExistence type="predicted"/>
<reference evidence="6 7" key="1">
    <citation type="submission" date="2022-01" db="EMBL/GenBank/DDBJ databases">
        <title>A high-quality chromosome-level genome assembly of rohu carp, Labeo rohita.</title>
        <authorList>
            <person name="Arick M.A. II"/>
            <person name="Hsu C.-Y."/>
            <person name="Magbanua Z."/>
            <person name="Pechanova O."/>
            <person name="Grover C."/>
            <person name="Miller E."/>
            <person name="Thrash A."/>
            <person name="Ezzel L."/>
            <person name="Alam S."/>
            <person name="Benzie J."/>
            <person name="Hamilton M."/>
            <person name="Karsi A."/>
            <person name="Lawrence M.L."/>
            <person name="Peterson D.G."/>
        </authorList>
    </citation>
    <scope>NUCLEOTIDE SEQUENCE [LARGE SCALE GENOMIC DNA]</scope>
    <source>
        <strain evidence="7">BAU-BD-2019</strain>
        <tissue evidence="6">Blood</tissue>
    </source>
</reference>
<evidence type="ECO:0000256" key="1">
    <source>
        <dbReference type="ARBA" id="ARBA00004370"/>
    </source>
</evidence>
<dbReference type="InterPro" id="IPR015631">
    <property type="entry name" value="CD2/SLAM_rcpt"/>
</dbReference>
<accession>A0ABQ8L9H4</accession>
<evidence type="ECO:0000313" key="6">
    <source>
        <dbReference type="EMBL" id="KAI2647362.1"/>
    </source>
</evidence>
<protein>
    <submittedName>
        <fullName evidence="6">CD48 antigen</fullName>
    </submittedName>
</protein>
<dbReference type="Pfam" id="PF07686">
    <property type="entry name" value="V-set"/>
    <property type="match status" value="1"/>
</dbReference>
<dbReference type="Gene3D" id="2.60.40.10">
    <property type="entry name" value="Immunoglobulins"/>
    <property type="match status" value="1"/>
</dbReference>
<evidence type="ECO:0000256" key="3">
    <source>
        <dbReference type="ARBA" id="ARBA00023136"/>
    </source>
</evidence>
<gene>
    <name evidence="6" type="ORF">H4Q32_027148</name>
</gene>
<dbReference type="InterPro" id="IPR036179">
    <property type="entry name" value="Ig-like_dom_sf"/>
</dbReference>
<dbReference type="InterPro" id="IPR013783">
    <property type="entry name" value="Ig-like_fold"/>
</dbReference>
<dbReference type="Proteomes" id="UP000830375">
    <property type="component" value="Unassembled WGS sequence"/>
</dbReference>
<dbReference type="SUPFAM" id="SSF48726">
    <property type="entry name" value="Immunoglobulin"/>
    <property type="match status" value="1"/>
</dbReference>
<feature type="domain" description="Immunoglobulin V-set" evidence="5">
    <location>
        <begin position="33"/>
        <end position="113"/>
    </location>
</feature>
<evidence type="ECO:0000259" key="5">
    <source>
        <dbReference type="Pfam" id="PF07686"/>
    </source>
</evidence>
<organism evidence="6 7">
    <name type="scientific">Labeo rohita</name>
    <name type="common">Indian major carp</name>
    <name type="synonym">Cyprinus rohita</name>
    <dbReference type="NCBI Taxonomy" id="84645"/>
    <lineage>
        <taxon>Eukaryota</taxon>
        <taxon>Metazoa</taxon>
        <taxon>Chordata</taxon>
        <taxon>Craniata</taxon>
        <taxon>Vertebrata</taxon>
        <taxon>Euteleostomi</taxon>
        <taxon>Actinopterygii</taxon>
        <taxon>Neopterygii</taxon>
        <taxon>Teleostei</taxon>
        <taxon>Ostariophysi</taxon>
        <taxon>Cypriniformes</taxon>
        <taxon>Cyprinidae</taxon>
        <taxon>Labeoninae</taxon>
        <taxon>Labeonini</taxon>
        <taxon>Labeo</taxon>
    </lineage>
</organism>
<dbReference type="PANTHER" id="PTHR12080">
    <property type="entry name" value="SIGNALING LYMPHOCYTIC ACTIVATION MOLECULE"/>
    <property type="match status" value="1"/>
</dbReference>
<keyword evidence="3" id="KW-0472">Membrane</keyword>
<keyword evidence="7" id="KW-1185">Reference proteome</keyword>